<name>A0A163X4U0_9BRAD</name>
<feature type="domain" description="Fe2OG dioxygenase" evidence="1">
    <location>
        <begin position="90"/>
        <end position="181"/>
    </location>
</feature>
<accession>A0A163X4U0</accession>
<reference evidence="3" key="3">
    <citation type="journal article" date="2020" name="Mol. Plant Microbe Interact.">
        <title>Complete genome sequences of four natural Pseudomonas isolates that catabolize a wide range of aromatic compounds relevant to lignin valorization.</title>
        <authorList>
            <person name="Hatmaker E.A."/>
            <person name="Presle G."/>
            <person name="Cannon O."/>
            <person name="Guss A.M."/>
            <person name="Elkins J.G."/>
        </authorList>
    </citation>
    <scope>NUCLEOTIDE SEQUENCE</scope>
    <source>
        <strain evidence="3">581</strain>
    </source>
</reference>
<dbReference type="STRING" id="943830.A4A58_19510"/>
<sequence>MFAENTPGPDGLRYAEDFVSAAEALDLIAQVADLPLQPFQFGQYEGKRRVASFGFSYDYTARHLVEAEPIPQWLSDVSHRVETFGGPSTRIQQVLCTEYDVGVGIGWHRDKPHFDRIFGLSLGAICKFRFRRPASTKFERFTLEAKSRSIYMMSGEARSVWEHSIPAVEAKRYSITFRTMVERSP</sequence>
<dbReference type="InterPro" id="IPR005123">
    <property type="entry name" value="Oxoglu/Fe-dep_dioxygenase_dom"/>
</dbReference>
<dbReference type="GO" id="GO:0070988">
    <property type="term" value="P:demethylation"/>
    <property type="evidence" value="ECO:0007669"/>
    <property type="project" value="InterPro"/>
</dbReference>
<reference evidence="2 4" key="1">
    <citation type="submission" date="2016-03" db="EMBL/GenBank/DDBJ databases">
        <title>Microsymbionts genomes from the relict species Vavilovia formosa (Stev.) Fed.</title>
        <authorList>
            <person name="Kopat V."/>
            <person name="Chirak E."/>
            <person name="Kimeklis A."/>
            <person name="Andronov E."/>
        </authorList>
    </citation>
    <scope>NUCLEOTIDE SEQUENCE [LARGE SCALE GENOMIC DNA]</scope>
    <source>
        <strain evidence="2 4">Vaf07</strain>
    </source>
</reference>
<dbReference type="EMBL" id="CP050292">
    <property type="protein sequence ID" value="QND72762.1"/>
    <property type="molecule type" value="Genomic_DNA"/>
</dbReference>
<dbReference type="InterPro" id="IPR027450">
    <property type="entry name" value="AlkB-like"/>
</dbReference>
<dbReference type="Proteomes" id="UP000515291">
    <property type="component" value="Chromosome"/>
</dbReference>
<dbReference type="RefSeq" id="WP_068738783.1">
    <property type="nucleotide sequence ID" value="NZ_CP050292.1"/>
</dbReference>
<evidence type="ECO:0000313" key="2">
    <source>
        <dbReference type="EMBL" id="KZD20417.1"/>
    </source>
</evidence>
<dbReference type="Pfam" id="PF13532">
    <property type="entry name" value="2OG-FeII_Oxy_2"/>
    <property type="match status" value="1"/>
</dbReference>
<keyword evidence="3" id="KW-0223">Dioxygenase</keyword>
<evidence type="ECO:0000313" key="5">
    <source>
        <dbReference type="Proteomes" id="UP000515291"/>
    </source>
</evidence>
<dbReference type="OrthoDB" id="278699at2"/>
<protein>
    <submittedName>
        <fullName evidence="2">2OG-Fe(II) oxygenase</fullName>
    </submittedName>
    <submittedName>
        <fullName evidence="3">Alpha-ketoglutarate-dependent dioxygenase AlkB</fullName>
    </submittedName>
</protein>
<evidence type="ECO:0000313" key="4">
    <source>
        <dbReference type="Proteomes" id="UP000076574"/>
    </source>
</evidence>
<reference evidence="5" key="2">
    <citation type="journal article" date="2020" name="Mol. Plant Microbe">
        <title>Rhizobial microsymbionts of the narrowly endemic Oxytropis species growing in Kamchatka are characterized by significant genetic diversity and possess a set of genes that are associated with T3SS and T6SS secretion systems and can affect the development of symbiosis.</title>
        <authorList>
            <person name="Safronova V."/>
            <person name="Guro P."/>
            <person name="Sazanova A."/>
            <person name="Kuznetsova I."/>
            <person name="Belimov A."/>
            <person name="Yakubov V."/>
            <person name="Chirak E."/>
            <person name="Afonin A."/>
            <person name="Gogolev Y."/>
            <person name="Andronov E."/>
            <person name="Tikhonovich I."/>
        </authorList>
    </citation>
    <scope>NUCLEOTIDE SEQUENCE [LARGE SCALE GENOMIC DNA]</scope>
    <source>
        <strain evidence="5">581</strain>
    </source>
</reference>
<dbReference type="SUPFAM" id="SSF51197">
    <property type="entry name" value="Clavaminate synthase-like"/>
    <property type="match status" value="1"/>
</dbReference>
<dbReference type="EMBL" id="LVYV01000056">
    <property type="protein sequence ID" value="KZD20417.1"/>
    <property type="molecule type" value="Genomic_DNA"/>
</dbReference>
<evidence type="ECO:0000313" key="3">
    <source>
        <dbReference type="EMBL" id="QND72762.1"/>
    </source>
</evidence>
<dbReference type="GO" id="GO:0051213">
    <property type="term" value="F:dioxygenase activity"/>
    <property type="evidence" value="ECO:0007669"/>
    <property type="project" value="UniProtKB-KW"/>
</dbReference>
<dbReference type="KEGG" id="trb:HB776_17110"/>
<dbReference type="InterPro" id="IPR037151">
    <property type="entry name" value="AlkB-like_sf"/>
</dbReference>
<organism evidence="2 4">
    <name type="scientific">Tardiphaga robiniae</name>
    <dbReference type="NCBI Taxonomy" id="943830"/>
    <lineage>
        <taxon>Bacteria</taxon>
        <taxon>Pseudomonadati</taxon>
        <taxon>Pseudomonadota</taxon>
        <taxon>Alphaproteobacteria</taxon>
        <taxon>Hyphomicrobiales</taxon>
        <taxon>Nitrobacteraceae</taxon>
        <taxon>Tardiphaga</taxon>
    </lineage>
</organism>
<dbReference type="PROSITE" id="PS51471">
    <property type="entry name" value="FE2OG_OXY"/>
    <property type="match status" value="1"/>
</dbReference>
<keyword evidence="3" id="KW-0560">Oxidoreductase</keyword>
<dbReference type="AlphaFoldDB" id="A0A163X4U0"/>
<dbReference type="Gene3D" id="2.60.120.590">
    <property type="entry name" value="Alpha-ketoglutarate-dependent dioxygenase AlkB-like"/>
    <property type="match status" value="1"/>
</dbReference>
<evidence type="ECO:0000259" key="1">
    <source>
        <dbReference type="PROSITE" id="PS51471"/>
    </source>
</evidence>
<keyword evidence="4" id="KW-1185">Reference proteome</keyword>
<gene>
    <name evidence="2" type="ORF">A4A58_19510</name>
    <name evidence="3" type="ORF">HB776_17110</name>
</gene>
<dbReference type="PANTHER" id="PTHR12463">
    <property type="entry name" value="OXYGENASE-RELATED"/>
    <property type="match status" value="1"/>
</dbReference>
<dbReference type="Proteomes" id="UP000076574">
    <property type="component" value="Unassembled WGS sequence"/>
</dbReference>
<dbReference type="PANTHER" id="PTHR12463:SF1">
    <property type="entry name" value="2-OXOGLUTARATE AND FE-DEPENDENT OXYGENASE FAMILY PROTEIN"/>
    <property type="match status" value="1"/>
</dbReference>
<dbReference type="InterPro" id="IPR032857">
    <property type="entry name" value="ALKBH4"/>
</dbReference>
<proteinExistence type="predicted"/>
<dbReference type="GO" id="GO:0032451">
    <property type="term" value="F:demethylase activity"/>
    <property type="evidence" value="ECO:0007669"/>
    <property type="project" value="TreeGrafter"/>
</dbReference>